<proteinExistence type="predicted"/>
<feature type="region of interest" description="Disordered" evidence="1">
    <location>
        <begin position="138"/>
        <end position="167"/>
    </location>
</feature>
<evidence type="ECO:0000256" key="1">
    <source>
        <dbReference type="SAM" id="MobiDB-lite"/>
    </source>
</evidence>
<evidence type="ECO:0000313" key="3">
    <source>
        <dbReference type="Proteomes" id="UP000272942"/>
    </source>
</evidence>
<evidence type="ECO:0000313" key="2">
    <source>
        <dbReference type="EMBL" id="VDP92970.1"/>
    </source>
</evidence>
<sequence>MVITRACMLFFASEPLEALRLAIKAYPPISNSSPVFLLEPESASNSWKIDQTDAKELLCGLFLFKSSDADSVDEIVRSACTPLDSSASNTAQETNAVCADQLYESLCSKAHALLHCYASYEAELSRIFGRRGRPLTESRSISTSQISLSSLHNSDTPREPSDPEQEPMLWTSNQFEKRNNTPAETFIQNRSDATCSVAYRRPLQNASRQCARSTGTEIVK</sequence>
<name>A0A3P8HQC1_9TREM</name>
<keyword evidence="3" id="KW-1185">Reference proteome</keyword>
<reference evidence="2 3" key="1">
    <citation type="submission" date="2018-11" db="EMBL/GenBank/DDBJ databases">
        <authorList>
            <consortium name="Pathogen Informatics"/>
        </authorList>
    </citation>
    <scope>NUCLEOTIDE SEQUENCE [LARGE SCALE GENOMIC DNA]</scope>
    <source>
        <strain evidence="2 3">Egypt</strain>
    </source>
</reference>
<accession>A0A3P8HQC1</accession>
<protein>
    <submittedName>
        <fullName evidence="2">Uncharacterized protein</fullName>
    </submittedName>
</protein>
<dbReference type="OrthoDB" id="272512at2759"/>
<feature type="compositionally biased region" description="Low complexity" evidence="1">
    <location>
        <begin position="138"/>
        <end position="154"/>
    </location>
</feature>
<organism evidence="2 3">
    <name type="scientific">Echinostoma caproni</name>
    <dbReference type="NCBI Taxonomy" id="27848"/>
    <lineage>
        <taxon>Eukaryota</taxon>
        <taxon>Metazoa</taxon>
        <taxon>Spiralia</taxon>
        <taxon>Lophotrochozoa</taxon>
        <taxon>Platyhelminthes</taxon>
        <taxon>Trematoda</taxon>
        <taxon>Digenea</taxon>
        <taxon>Plagiorchiida</taxon>
        <taxon>Echinostomata</taxon>
        <taxon>Echinostomatoidea</taxon>
        <taxon>Echinostomatidae</taxon>
        <taxon>Echinostoma</taxon>
    </lineage>
</organism>
<gene>
    <name evidence="2" type="ORF">ECPE_LOCUS15698</name>
</gene>
<dbReference type="AlphaFoldDB" id="A0A3P8HQC1"/>
<dbReference type="EMBL" id="UZAN01061488">
    <property type="protein sequence ID" value="VDP92970.1"/>
    <property type="molecule type" value="Genomic_DNA"/>
</dbReference>
<dbReference type="Proteomes" id="UP000272942">
    <property type="component" value="Unassembled WGS sequence"/>
</dbReference>